<dbReference type="VEuPathDB" id="FungiDB:PABG_07419"/>
<proteinExistence type="predicted"/>
<comment type="caution">
    <text evidence="2">The sequence shown here is derived from an EMBL/GenBank/DDBJ whole genome shotgun (WGS) entry which is preliminary data.</text>
</comment>
<organism evidence="2 3">
    <name type="scientific">Paracoccidioides brasiliensis</name>
    <dbReference type="NCBI Taxonomy" id="121759"/>
    <lineage>
        <taxon>Eukaryota</taxon>
        <taxon>Fungi</taxon>
        <taxon>Dikarya</taxon>
        <taxon>Ascomycota</taxon>
        <taxon>Pezizomycotina</taxon>
        <taxon>Eurotiomycetes</taxon>
        <taxon>Eurotiomycetidae</taxon>
        <taxon>Onygenales</taxon>
        <taxon>Ajellomycetaceae</taxon>
        <taxon>Paracoccidioides</taxon>
    </lineage>
</organism>
<feature type="transmembrane region" description="Helical" evidence="1">
    <location>
        <begin position="6"/>
        <end position="28"/>
    </location>
</feature>
<evidence type="ECO:0000313" key="3">
    <source>
        <dbReference type="Proteomes" id="UP000242814"/>
    </source>
</evidence>
<sequence length="129" mass="14233">MLSSPYSLPVVFLFYLSPVIHLATAMVLQLRPTSECPDYYRLLCCQNAIPQLASDTFWGYMFLLSALSVGRFPMVLIADCMPPCARTGRDPGAEGCLPTGERELCCPLDSLADCKEYDKDGSNQGRLRG</sequence>
<accession>A0A1D2JEW8</accession>
<evidence type="ECO:0000313" key="2">
    <source>
        <dbReference type="EMBL" id="ODH29191.1"/>
    </source>
</evidence>
<gene>
    <name evidence="2" type="ORF">ACO22_03779</name>
</gene>
<dbReference type="EMBL" id="LZYO01000136">
    <property type="protein sequence ID" value="ODH29191.1"/>
    <property type="molecule type" value="Genomic_DNA"/>
</dbReference>
<name>A0A1D2JEW8_PARBR</name>
<evidence type="ECO:0000256" key="1">
    <source>
        <dbReference type="SAM" id="Phobius"/>
    </source>
</evidence>
<dbReference type="Proteomes" id="UP000242814">
    <property type="component" value="Unassembled WGS sequence"/>
</dbReference>
<keyword evidence="1" id="KW-0812">Transmembrane</keyword>
<dbReference type="AlphaFoldDB" id="A0A1D2JEW8"/>
<reference evidence="2 3" key="1">
    <citation type="submission" date="2016-06" db="EMBL/GenBank/DDBJ databases">
        <authorList>
            <person name="Kjaerup R.B."/>
            <person name="Dalgaard T.S."/>
            <person name="Juul-Madsen H.R."/>
        </authorList>
    </citation>
    <scope>NUCLEOTIDE SEQUENCE [LARGE SCALE GENOMIC DNA]</scope>
    <source>
        <strain evidence="2 3">Pb300</strain>
    </source>
</reference>
<protein>
    <submittedName>
        <fullName evidence="2">Uncharacterized protein</fullName>
    </submittedName>
</protein>
<keyword evidence="1" id="KW-0472">Membrane</keyword>
<keyword evidence="1" id="KW-1133">Transmembrane helix</keyword>